<dbReference type="Proteomes" id="UP000230232">
    <property type="component" value="Unassembled WGS sequence"/>
</dbReference>
<protein>
    <submittedName>
        <fullName evidence="1">Uncharacterized protein</fullName>
    </submittedName>
</protein>
<organism evidence="1 2">
    <name type="scientific">Candidatus Yanofskybacteria bacterium CG10_big_fil_rev_8_21_14_0_10_46_23</name>
    <dbReference type="NCBI Taxonomy" id="1975098"/>
    <lineage>
        <taxon>Bacteria</taxon>
        <taxon>Candidatus Yanofskyibacteriota</taxon>
    </lineage>
</organism>
<evidence type="ECO:0000313" key="2">
    <source>
        <dbReference type="Proteomes" id="UP000230232"/>
    </source>
</evidence>
<proteinExistence type="predicted"/>
<reference evidence="1 2" key="1">
    <citation type="submission" date="2017-09" db="EMBL/GenBank/DDBJ databases">
        <title>Depth-based differentiation of microbial function through sediment-hosted aquifers and enrichment of novel symbionts in the deep terrestrial subsurface.</title>
        <authorList>
            <person name="Probst A.J."/>
            <person name="Ladd B."/>
            <person name="Jarett J.K."/>
            <person name="Geller-Mcgrath D.E."/>
            <person name="Sieber C.M."/>
            <person name="Emerson J.B."/>
            <person name="Anantharaman K."/>
            <person name="Thomas B.C."/>
            <person name="Malmstrom R."/>
            <person name="Stieglmeier M."/>
            <person name="Klingl A."/>
            <person name="Woyke T."/>
            <person name="Ryan C.M."/>
            <person name="Banfield J.F."/>
        </authorList>
    </citation>
    <scope>NUCLEOTIDE SEQUENCE [LARGE SCALE GENOMIC DNA]</scope>
    <source>
        <strain evidence="1">CG10_big_fil_rev_8_21_14_0_10_46_23</strain>
    </source>
</reference>
<gene>
    <name evidence="1" type="ORF">COV31_00960</name>
</gene>
<sequence>MERLSSPNGRISPVIFSKALALRVIDLAAAAGLITNWEIPEVRRQIKASSLLDFVSDSDREATLADLETLHPQTGRTKELNRVEDIFRESWVKNYHDPQEGWSWIN</sequence>
<name>A0A2H0R4I8_9BACT</name>
<evidence type="ECO:0000313" key="1">
    <source>
        <dbReference type="EMBL" id="PIR41427.1"/>
    </source>
</evidence>
<accession>A0A2H0R4I8</accession>
<comment type="caution">
    <text evidence="1">The sequence shown here is derived from an EMBL/GenBank/DDBJ whole genome shotgun (WGS) entry which is preliminary data.</text>
</comment>
<dbReference type="EMBL" id="PCXO01000005">
    <property type="protein sequence ID" value="PIR41427.1"/>
    <property type="molecule type" value="Genomic_DNA"/>
</dbReference>
<dbReference type="AlphaFoldDB" id="A0A2H0R4I8"/>